<dbReference type="AlphaFoldDB" id="A0AAI8YXW8"/>
<dbReference type="GO" id="GO:0022857">
    <property type="term" value="F:transmembrane transporter activity"/>
    <property type="evidence" value="ECO:0007669"/>
    <property type="project" value="InterPro"/>
</dbReference>
<evidence type="ECO:0000256" key="5">
    <source>
        <dbReference type="SAM" id="Phobius"/>
    </source>
</evidence>
<dbReference type="PANTHER" id="PTHR23502">
    <property type="entry name" value="MAJOR FACILITATOR SUPERFAMILY"/>
    <property type="match status" value="1"/>
</dbReference>
<feature type="transmembrane region" description="Helical" evidence="5">
    <location>
        <begin position="468"/>
        <end position="489"/>
    </location>
</feature>
<evidence type="ECO:0000256" key="2">
    <source>
        <dbReference type="ARBA" id="ARBA00022692"/>
    </source>
</evidence>
<feature type="transmembrane region" description="Helical" evidence="5">
    <location>
        <begin position="537"/>
        <end position="558"/>
    </location>
</feature>
<dbReference type="SUPFAM" id="SSF103473">
    <property type="entry name" value="MFS general substrate transporter"/>
    <property type="match status" value="1"/>
</dbReference>
<comment type="caution">
    <text evidence="7">The sequence shown here is derived from an EMBL/GenBank/DDBJ whole genome shotgun (WGS) entry which is preliminary data.</text>
</comment>
<dbReference type="PROSITE" id="PS50850">
    <property type="entry name" value="MFS"/>
    <property type="match status" value="1"/>
</dbReference>
<feature type="transmembrane region" description="Helical" evidence="5">
    <location>
        <begin position="167"/>
        <end position="186"/>
    </location>
</feature>
<dbReference type="InterPro" id="IPR011701">
    <property type="entry name" value="MFS"/>
</dbReference>
<keyword evidence="2 5" id="KW-0812">Transmembrane</keyword>
<keyword evidence="8" id="KW-1185">Reference proteome</keyword>
<evidence type="ECO:0000313" key="8">
    <source>
        <dbReference type="Proteomes" id="UP001296104"/>
    </source>
</evidence>
<feature type="transmembrane region" description="Helical" evidence="5">
    <location>
        <begin position="362"/>
        <end position="380"/>
    </location>
</feature>
<keyword evidence="4 5" id="KW-0472">Membrane</keyword>
<evidence type="ECO:0000256" key="4">
    <source>
        <dbReference type="ARBA" id="ARBA00023136"/>
    </source>
</evidence>
<feature type="transmembrane region" description="Helical" evidence="5">
    <location>
        <begin position="254"/>
        <end position="277"/>
    </location>
</feature>
<gene>
    <name evidence="7" type="ORF">LECACI_7A004000</name>
</gene>
<dbReference type="GO" id="GO:0016020">
    <property type="term" value="C:membrane"/>
    <property type="evidence" value="ECO:0007669"/>
    <property type="project" value="UniProtKB-SubCell"/>
</dbReference>
<feature type="transmembrane region" description="Helical" evidence="5">
    <location>
        <begin position="126"/>
        <end position="147"/>
    </location>
</feature>
<dbReference type="Proteomes" id="UP001296104">
    <property type="component" value="Unassembled WGS sequence"/>
</dbReference>
<dbReference type="InterPro" id="IPR036259">
    <property type="entry name" value="MFS_trans_sf"/>
</dbReference>
<comment type="subcellular location">
    <subcellularLocation>
        <location evidence="1">Membrane</location>
        <topology evidence="1">Multi-pass membrane protein</topology>
    </subcellularLocation>
</comment>
<dbReference type="InterPro" id="IPR020846">
    <property type="entry name" value="MFS_dom"/>
</dbReference>
<feature type="transmembrane region" description="Helical" evidence="5">
    <location>
        <begin position="289"/>
        <end position="315"/>
    </location>
</feature>
<feature type="transmembrane region" description="Helical" evidence="5">
    <location>
        <begin position="400"/>
        <end position="422"/>
    </location>
</feature>
<feature type="transmembrane region" description="Helical" evidence="5">
    <location>
        <begin position="443"/>
        <end position="462"/>
    </location>
</feature>
<sequence>MSRLVKIIDFPSVLLSSFLSDNNNNNNNNDAPLGSFFISLDRGFGLVSRWFWKIGFGMRMATTTEQPLSKKAGLLVTVSERTPLLRGDSAASSTYGSNENEYKYVVDFEGPDDTENPIYWPKAYKWTAVFLLALFSSTVAFTGVSLVPVANTIIQELGGSAASSASSTVLLVTIWELGEAIGPLFLAPLSEMYGRYRVVNTANIMFTASTILASFAPSIPTLIGARFLSGLSNSASVLNPAIVGDMFPPEERGAAMSILIFAPMCGGAVGPAVAGIIAENLGWRSVLWIAASMAGLCEVFFLIFFKETFAVTILARRAERLRKDTQISAFKSIHEVQGTELEKKPTIMGTLLRPVVVLSKSGVLQVLSLFGALSFAYWYVVATTLPEILSDIYGLSPSTVGASFLSFSAGCIMMIILCNRTLDRIYTGLRDKNAGLGRPEFRLPLAILGGAFLPVVVFSYGWVPSARLPLPVCLLTVGAMGACTLLGCLPLTAYVVDAFGLYSASAMTAVVVMRCLMSTILPLVTGDLISRMGYRNAFGVLALVTACIVPLPVLVWRYGPVWRQRSMYTRQQL</sequence>
<dbReference type="Gene3D" id="1.20.1250.20">
    <property type="entry name" value="MFS general substrate transporter like domains"/>
    <property type="match status" value="1"/>
</dbReference>
<proteinExistence type="predicted"/>
<feature type="domain" description="Major facilitator superfamily (MFS) profile" evidence="6">
    <location>
        <begin position="129"/>
        <end position="563"/>
    </location>
</feature>
<dbReference type="EMBL" id="CAVMBE010000020">
    <property type="protein sequence ID" value="CAK3992891.1"/>
    <property type="molecule type" value="Genomic_DNA"/>
</dbReference>
<protein>
    <submittedName>
        <fullName evidence="7">Major facilitator superfamily transporter</fullName>
    </submittedName>
</protein>
<evidence type="ECO:0000256" key="1">
    <source>
        <dbReference type="ARBA" id="ARBA00004141"/>
    </source>
</evidence>
<keyword evidence="3 5" id="KW-1133">Transmembrane helix</keyword>
<evidence type="ECO:0000313" key="7">
    <source>
        <dbReference type="EMBL" id="CAK3992891.1"/>
    </source>
</evidence>
<dbReference type="PANTHER" id="PTHR23502:SF163">
    <property type="entry name" value="MAJOR FACILITATOR SUPERFAMILY (MFS) PROFILE DOMAIN-CONTAINING PROTEIN"/>
    <property type="match status" value="1"/>
</dbReference>
<feature type="transmembrane region" description="Helical" evidence="5">
    <location>
        <begin position="501"/>
        <end position="525"/>
    </location>
</feature>
<dbReference type="Pfam" id="PF07690">
    <property type="entry name" value="MFS_1"/>
    <property type="match status" value="1"/>
</dbReference>
<organism evidence="7 8">
    <name type="scientific">Lecanosticta acicola</name>
    <dbReference type="NCBI Taxonomy" id="111012"/>
    <lineage>
        <taxon>Eukaryota</taxon>
        <taxon>Fungi</taxon>
        <taxon>Dikarya</taxon>
        <taxon>Ascomycota</taxon>
        <taxon>Pezizomycotina</taxon>
        <taxon>Dothideomycetes</taxon>
        <taxon>Dothideomycetidae</taxon>
        <taxon>Mycosphaerellales</taxon>
        <taxon>Mycosphaerellaceae</taxon>
        <taxon>Lecanosticta</taxon>
    </lineage>
</organism>
<evidence type="ECO:0000256" key="3">
    <source>
        <dbReference type="ARBA" id="ARBA00022989"/>
    </source>
</evidence>
<evidence type="ECO:0000259" key="6">
    <source>
        <dbReference type="PROSITE" id="PS50850"/>
    </source>
</evidence>
<name>A0AAI8YXW8_9PEZI</name>
<accession>A0AAI8YXW8</accession>
<reference evidence="7" key="1">
    <citation type="submission" date="2023-11" db="EMBL/GenBank/DDBJ databases">
        <authorList>
            <person name="Alioto T."/>
            <person name="Alioto T."/>
            <person name="Gomez Garrido J."/>
        </authorList>
    </citation>
    <scope>NUCLEOTIDE SEQUENCE</scope>
</reference>